<evidence type="ECO:0000256" key="1">
    <source>
        <dbReference type="ARBA" id="ARBA00022737"/>
    </source>
</evidence>
<dbReference type="NCBIfam" id="TIGR00756">
    <property type="entry name" value="PPR"/>
    <property type="match status" value="1"/>
</dbReference>
<feature type="compositionally biased region" description="Basic residues" evidence="3">
    <location>
        <begin position="37"/>
        <end position="50"/>
    </location>
</feature>
<evidence type="ECO:0000256" key="2">
    <source>
        <dbReference type="PROSITE-ProRule" id="PRU00708"/>
    </source>
</evidence>
<name>A0A8K1CHD1_PYTOL</name>
<feature type="repeat" description="PPR" evidence="2">
    <location>
        <begin position="503"/>
        <end position="537"/>
    </location>
</feature>
<protein>
    <recommendedName>
        <fullName evidence="6">Pentatricopeptide repeat-containing protein</fullName>
    </recommendedName>
</protein>
<dbReference type="Gene3D" id="1.25.40.10">
    <property type="entry name" value="Tetratricopeptide repeat domain"/>
    <property type="match status" value="2"/>
</dbReference>
<comment type="caution">
    <text evidence="4">The sequence shown here is derived from an EMBL/GenBank/DDBJ whole genome shotgun (WGS) entry which is preliminary data.</text>
</comment>
<dbReference type="InterPro" id="IPR002885">
    <property type="entry name" value="PPR_rpt"/>
</dbReference>
<keyword evidence="1" id="KW-0677">Repeat</keyword>
<dbReference type="InterPro" id="IPR011990">
    <property type="entry name" value="TPR-like_helical_dom_sf"/>
</dbReference>
<evidence type="ECO:0000313" key="5">
    <source>
        <dbReference type="Proteomes" id="UP000794436"/>
    </source>
</evidence>
<dbReference type="Pfam" id="PF13812">
    <property type="entry name" value="PPR_3"/>
    <property type="match status" value="1"/>
</dbReference>
<sequence length="721" mass="81418">MMRHAWTQSAALLRRQGVSMQSAASVQTAAGQLQFAAHRRKRAGPHRPRHGAAAPPTGPPGRRLRQQDLSHKRPAPLRVADQRIGMLLTRQTPPSAIQRICEELGREDEVELLSATEPKVWNVALQNRLVQDDVDGAKALLQLLSGFAAENMSEQLWNDLLFTLLRQRSSLSREKEVRRLLDTLKRACGAEFVANVIVSTVNGCANIKMFEEARFLVMYHLELKSRVPLPRRIMGNLMSNMQIKRRYEHVVEFASDLMLHKQTTVNQIQPQFWIALFQSCAQTRANPSRFVDQLIVWFDAVKTRPMDEKPQFERVFGAAIQCCVSTGHERLALRCYHAMVGEEEEEEGSNTARVCRPDENIYVNVLKAARALHDTSLFVDVYRAMVRDRVARSAGFGTVIRFCHEQQDVELLEEVLEQAFTVEESLRGRWILPIEQYNDALGCFAETKAFDSAKELFSRVVASPVLKPDHVTMVEMVENYREAPFSDVFELMELFLELDISPNLHVFTSLLATCGRRRLINDAMALMDAMKAQGVEPDVKAFTAAAFIFGTHGHLEGIIGVFREMAARNIEGDGKFFDTIMDGLYEGNGIDMCFSLFQETLAAGLKIPQRMYASLIRVGTRVGLIERTLHIAYNMECEGFPLGSDELLGLIRRCEASTEVKELLRTFILLHAEQPMDSSSPRFSFDVYDEMIDLLGRFSLRDGVSRVQRLAEQAGYSGLAA</sequence>
<evidence type="ECO:0000256" key="3">
    <source>
        <dbReference type="SAM" id="MobiDB-lite"/>
    </source>
</evidence>
<feature type="region of interest" description="Disordered" evidence="3">
    <location>
        <begin position="30"/>
        <end position="76"/>
    </location>
</feature>
<dbReference type="OrthoDB" id="185373at2759"/>
<reference evidence="4" key="1">
    <citation type="submission" date="2019-03" db="EMBL/GenBank/DDBJ databases">
        <title>Long read genome sequence of the mycoparasitic Pythium oligandrum ATCC 38472 isolated from sugarbeet rhizosphere.</title>
        <authorList>
            <person name="Gaulin E."/>
        </authorList>
    </citation>
    <scope>NUCLEOTIDE SEQUENCE</scope>
    <source>
        <strain evidence="4">ATCC 38472_TT</strain>
    </source>
</reference>
<evidence type="ECO:0000313" key="4">
    <source>
        <dbReference type="EMBL" id="TMW63079.1"/>
    </source>
</evidence>
<keyword evidence="5" id="KW-1185">Reference proteome</keyword>
<dbReference type="AlphaFoldDB" id="A0A8K1CHD1"/>
<dbReference type="Proteomes" id="UP000794436">
    <property type="component" value="Unassembled WGS sequence"/>
</dbReference>
<dbReference type="PANTHER" id="PTHR47447:SF17">
    <property type="entry name" value="OS12G0638900 PROTEIN"/>
    <property type="match status" value="1"/>
</dbReference>
<gene>
    <name evidence="4" type="ORF">Poli38472_005697</name>
</gene>
<dbReference type="PANTHER" id="PTHR47447">
    <property type="entry name" value="OS03G0856100 PROTEIN"/>
    <property type="match status" value="1"/>
</dbReference>
<dbReference type="EMBL" id="SPLM01000073">
    <property type="protein sequence ID" value="TMW63079.1"/>
    <property type="molecule type" value="Genomic_DNA"/>
</dbReference>
<dbReference type="PROSITE" id="PS51375">
    <property type="entry name" value="PPR"/>
    <property type="match status" value="1"/>
</dbReference>
<proteinExistence type="predicted"/>
<evidence type="ECO:0008006" key="6">
    <source>
        <dbReference type="Google" id="ProtNLM"/>
    </source>
</evidence>
<accession>A0A8K1CHD1</accession>
<organism evidence="4 5">
    <name type="scientific">Pythium oligandrum</name>
    <name type="common">Mycoparasitic fungus</name>
    <dbReference type="NCBI Taxonomy" id="41045"/>
    <lineage>
        <taxon>Eukaryota</taxon>
        <taxon>Sar</taxon>
        <taxon>Stramenopiles</taxon>
        <taxon>Oomycota</taxon>
        <taxon>Peronosporomycetes</taxon>
        <taxon>Pythiales</taxon>
        <taxon>Pythiaceae</taxon>
        <taxon>Pythium</taxon>
    </lineage>
</organism>